<protein>
    <submittedName>
        <fullName evidence="1">Uncharacterized protein</fullName>
    </submittedName>
</protein>
<accession>A0A8H3IJ38</accession>
<dbReference type="Proteomes" id="UP000664534">
    <property type="component" value="Unassembled WGS sequence"/>
</dbReference>
<dbReference type="EMBL" id="CAJPDT010000015">
    <property type="protein sequence ID" value="CAF9915519.1"/>
    <property type="molecule type" value="Genomic_DNA"/>
</dbReference>
<name>A0A8H3IJ38_9LECA</name>
<evidence type="ECO:0000313" key="1">
    <source>
        <dbReference type="EMBL" id="CAF9915519.1"/>
    </source>
</evidence>
<proteinExistence type="predicted"/>
<dbReference type="PANTHER" id="PTHR42820">
    <property type="entry name" value="SHORT-CHAIN DEHYDROGENASE REDUCTASE"/>
    <property type="match status" value="1"/>
</dbReference>
<dbReference type="OrthoDB" id="5374676at2759"/>
<dbReference type="Gene3D" id="3.40.50.720">
    <property type="entry name" value="NAD(P)-binding Rossmann-like Domain"/>
    <property type="match status" value="1"/>
</dbReference>
<reference evidence="1" key="1">
    <citation type="submission" date="2021-03" db="EMBL/GenBank/DDBJ databases">
        <authorList>
            <person name="Tagirdzhanova G."/>
        </authorList>
    </citation>
    <scope>NUCLEOTIDE SEQUENCE</scope>
</reference>
<dbReference type="InterPro" id="IPR002347">
    <property type="entry name" value="SDR_fam"/>
</dbReference>
<dbReference type="InterPro" id="IPR036291">
    <property type="entry name" value="NAD(P)-bd_dom_sf"/>
</dbReference>
<dbReference type="SUPFAM" id="SSF51735">
    <property type="entry name" value="NAD(P)-binding Rossmann-fold domains"/>
    <property type="match status" value="1"/>
</dbReference>
<dbReference type="PANTHER" id="PTHR42820:SF1">
    <property type="entry name" value="SHORT-CHAIN DEHYDROGENASE_REDUCTASE FAMILY PROTEIN"/>
    <property type="match status" value="1"/>
</dbReference>
<keyword evidence="2" id="KW-1185">Reference proteome</keyword>
<comment type="caution">
    <text evidence="1">The sequence shown here is derived from an EMBL/GenBank/DDBJ whole genome shotgun (WGS) entry which is preliminary data.</text>
</comment>
<dbReference type="PRINTS" id="PR00081">
    <property type="entry name" value="GDHRDH"/>
</dbReference>
<dbReference type="AlphaFoldDB" id="A0A8H3IJ38"/>
<organism evidence="1 2">
    <name type="scientific">Imshaugia aleurites</name>
    <dbReference type="NCBI Taxonomy" id="172621"/>
    <lineage>
        <taxon>Eukaryota</taxon>
        <taxon>Fungi</taxon>
        <taxon>Dikarya</taxon>
        <taxon>Ascomycota</taxon>
        <taxon>Pezizomycotina</taxon>
        <taxon>Lecanoromycetes</taxon>
        <taxon>OSLEUM clade</taxon>
        <taxon>Lecanoromycetidae</taxon>
        <taxon>Lecanorales</taxon>
        <taxon>Lecanorineae</taxon>
        <taxon>Parmeliaceae</taxon>
        <taxon>Imshaugia</taxon>
    </lineage>
</organism>
<evidence type="ECO:0000313" key="2">
    <source>
        <dbReference type="Proteomes" id="UP000664534"/>
    </source>
</evidence>
<gene>
    <name evidence="1" type="ORF">IMSHALPRED_002630</name>
</gene>
<dbReference type="Pfam" id="PF00106">
    <property type="entry name" value="adh_short"/>
    <property type="match status" value="1"/>
</dbReference>
<sequence length="125" mass="13277">MSSIAKAGRLAGKVAIVTGGGSGYGAGIAKLFAEQGAKVVVADINEDGGKRTVAAMPDSMRFHKTNVAKESDWKRLVEASQMAFGSINCLVNNAGTTYRNKGRLQIYNHMRVTQLMPIAADARGY</sequence>